<evidence type="ECO:0000256" key="1">
    <source>
        <dbReference type="ARBA" id="ARBA00022857"/>
    </source>
</evidence>
<dbReference type="SUPFAM" id="SSF51735">
    <property type="entry name" value="NAD(P)-binding Rossmann-fold domains"/>
    <property type="match status" value="1"/>
</dbReference>
<accession>A0A0H2LW90</accession>
<sequence>MEWSGEVVEVGAECRGFTVGDRVMGTGPAAYSEYVVTDYGRAVPIPKQDVDWAASASSTLGLQTMHDALVTRGRLRPGHAVLIQGAASVMGLIGMQIAKVLGARLVLGTSGHAERRGKLKDFGCDVAIDSSQEGWSRKVLDATENNGADIIVDNVSGAAFNQCMAAAAFEGRIVNVGRLGGATAPFDFNLHALRRLEYIGVTFRTRSVEQVRSLNSRMMEDLGQMLSEGGPQVPIARRFAFDQASEALDTLRRSEHFGKLVLEL</sequence>
<dbReference type="Gene3D" id="3.90.180.10">
    <property type="entry name" value="Medium-chain alcohol dehydrogenases, catalytic domain"/>
    <property type="match status" value="1"/>
</dbReference>
<dbReference type="SMART" id="SM00829">
    <property type="entry name" value="PKS_ER"/>
    <property type="match status" value="1"/>
</dbReference>
<keyword evidence="4" id="KW-0808">Transferase</keyword>
<evidence type="ECO:0000259" key="3">
    <source>
        <dbReference type="SMART" id="SM00829"/>
    </source>
</evidence>
<dbReference type="PANTHER" id="PTHR48106:SF18">
    <property type="entry name" value="QUINONE OXIDOREDUCTASE PIG3"/>
    <property type="match status" value="1"/>
</dbReference>
<dbReference type="InterPro" id="IPR013154">
    <property type="entry name" value="ADH-like_N"/>
</dbReference>
<proteinExistence type="predicted"/>
<dbReference type="GO" id="GO:0004315">
    <property type="term" value="F:3-oxoacyl-[acyl-carrier-protein] synthase activity"/>
    <property type="evidence" value="ECO:0007669"/>
    <property type="project" value="UniProtKB-EC"/>
</dbReference>
<dbReference type="InterPro" id="IPR020843">
    <property type="entry name" value="ER"/>
</dbReference>
<dbReference type="SUPFAM" id="SSF50129">
    <property type="entry name" value="GroES-like"/>
    <property type="match status" value="1"/>
</dbReference>
<reference evidence="4 5" key="1">
    <citation type="submission" date="2015-03" db="EMBL/GenBank/DDBJ databases">
        <title>Genome sequence of Variovorax paradoxus TBEA6.</title>
        <authorList>
            <person name="Poehlein A."/>
            <person name="Schuldes J."/>
            <person name="Wuebbeler J.H."/>
            <person name="Hiessl S."/>
            <person name="Steinbuechel A."/>
            <person name="Daniel R."/>
        </authorList>
    </citation>
    <scope>NUCLEOTIDE SEQUENCE [LARGE SCALE GENOMIC DNA]</scope>
    <source>
        <strain evidence="4 5">TBEA6</strain>
    </source>
</reference>
<keyword evidence="2" id="KW-0560">Oxidoreductase</keyword>
<protein>
    <submittedName>
        <fullName evidence="4">Phthiocerol synthesis polyketide synthase type I PpsC</fullName>
        <ecNumber evidence="4">2.3.1.41</ecNumber>
    </submittedName>
</protein>
<gene>
    <name evidence="4" type="primary">ppsC8</name>
    <name evidence="4" type="ORF">VPARA_60690</name>
</gene>
<dbReference type="InterPro" id="IPR013149">
    <property type="entry name" value="ADH-like_C"/>
</dbReference>
<dbReference type="AlphaFoldDB" id="A0A0H2LW90"/>
<dbReference type="Proteomes" id="UP000035170">
    <property type="component" value="Unassembled WGS sequence"/>
</dbReference>
<comment type="caution">
    <text evidence="4">The sequence shown here is derived from an EMBL/GenBank/DDBJ whole genome shotgun (WGS) entry which is preliminary data.</text>
</comment>
<keyword evidence="5" id="KW-1185">Reference proteome</keyword>
<dbReference type="PANTHER" id="PTHR48106">
    <property type="entry name" value="QUINONE OXIDOREDUCTASE PIG3-RELATED"/>
    <property type="match status" value="1"/>
</dbReference>
<feature type="domain" description="Enoyl reductase (ER)" evidence="3">
    <location>
        <begin position="1"/>
        <end position="262"/>
    </location>
</feature>
<evidence type="ECO:0000313" key="4">
    <source>
        <dbReference type="EMBL" id="KLN52802.1"/>
    </source>
</evidence>
<dbReference type="InterPro" id="IPR011032">
    <property type="entry name" value="GroES-like_sf"/>
</dbReference>
<dbReference type="EC" id="2.3.1.41" evidence="4"/>
<organism evidence="4 5">
    <name type="scientific">Variovorax paradoxus</name>
    <dbReference type="NCBI Taxonomy" id="34073"/>
    <lineage>
        <taxon>Bacteria</taxon>
        <taxon>Pseudomonadati</taxon>
        <taxon>Pseudomonadota</taxon>
        <taxon>Betaproteobacteria</taxon>
        <taxon>Burkholderiales</taxon>
        <taxon>Comamonadaceae</taxon>
        <taxon>Variovorax</taxon>
    </lineage>
</organism>
<dbReference type="EMBL" id="JZWI01000044">
    <property type="protein sequence ID" value="KLN52802.1"/>
    <property type="molecule type" value="Genomic_DNA"/>
</dbReference>
<dbReference type="Pfam" id="PF00107">
    <property type="entry name" value="ADH_zinc_N"/>
    <property type="match status" value="1"/>
</dbReference>
<keyword evidence="1" id="KW-0521">NADP</keyword>
<dbReference type="GO" id="GO:0016651">
    <property type="term" value="F:oxidoreductase activity, acting on NAD(P)H"/>
    <property type="evidence" value="ECO:0007669"/>
    <property type="project" value="TreeGrafter"/>
</dbReference>
<dbReference type="GO" id="GO:0070402">
    <property type="term" value="F:NADPH binding"/>
    <property type="evidence" value="ECO:0007669"/>
    <property type="project" value="TreeGrafter"/>
</dbReference>
<dbReference type="Pfam" id="PF08240">
    <property type="entry name" value="ADH_N"/>
    <property type="match status" value="1"/>
</dbReference>
<dbReference type="InterPro" id="IPR036291">
    <property type="entry name" value="NAD(P)-bd_dom_sf"/>
</dbReference>
<dbReference type="Gene3D" id="3.40.50.720">
    <property type="entry name" value="NAD(P)-binding Rossmann-like Domain"/>
    <property type="match status" value="1"/>
</dbReference>
<dbReference type="PATRIC" id="fig|34073.19.peg.6235"/>
<evidence type="ECO:0000256" key="2">
    <source>
        <dbReference type="ARBA" id="ARBA00023002"/>
    </source>
</evidence>
<name>A0A0H2LW90_VARPD</name>
<evidence type="ECO:0000313" key="5">
    <source>
        <dbReference type="Proteomes" id="UP000035170"/>
    </source>
</evidence>
<keyword evidence="4" id="KW-0012">Acyltransferase</keyword>